<sequence>MYIKRTVNRHINNTNNAKLNLFVRSLAQQVANDDLKTNENLK</sequence>
<dbReference type="EMBL" id="CP003060">
    <property type="protein sequence ID" value="AEP29692.1"/>
    <property type="molecule type" value="Genomic_DNA"/>
</dbReference>
<proteinExistence type="predicted"/>
<name>G4QGQ5_GLANF</name>
<evidence type="ECO:0000313" key="2">
    <source>
        <dbReference type="Proteomes" id="UP000009282"/>
    </source>
</evidence>
<keyword evidence="2" id="KW-1185">Reference proteome</keyword>
<organism evidence="1 2">
    <name type="scientific">Glaciecola nitratireducens (strain JCM 12485 / KCTC 12276 / FR1064)</name>
    <dbReference type="NCBI Taxonomy" id="1085623"/>
    <lineage>
        <taxon>Bacteria</taxon>
        <taxon>Pseudomonadati</taxon>
        <taxon>Pseudomonadota</taxon>
        <taxon>Gammaproteobacteria</taxon>
        <taxon>Alteromonadales</taxon>
        <taxon>Alteromonadaceae</taxon>
        <taxon>Brumicola</taxon>
    </lineage>
</organism>
<accession>G4QGQ5</accession>
<dbReference type="Proteomes" id="UP000009282">
    <property type="component" value="Chromosome"/>
</dbReference>
<reference evidence="1 2" key="1">
    <citation type="journal article" date="2011" name="J. Bacteriol.">
        <title>Complete genome sequence of seawater bacterium Glaciecola nitratireducens FR1064T.</title>
        <authorList>
            <person name="Bian F."/>
            <person name="Qin Q.L."/>
            <person name="Xie B.B."/>
            <person name="Shu Y.L."/>
            <person name="Zhang X.Y."/>
            <person name="Yu Y."/>
            <person name="Chen B."/>
            <person name="Chen X.L."/>
            <person name="Zhou B.C."/>
            <person name="Zhang Y.Z."/>
        </authorList>
    </citation>
    <scope>NUCLEOTIDE SEQUENCE [LARGE SCALE GENOMIC DNA]</scope>
    <source>
        <strain evidence="2">JCM 12485 / KCTC 12276 / FR1064</strain>
    </source>
</reference>
<dbReference type="KEGG" id="gni:GNIT_1574"/>
<dbReference type="HOGENOM" id="CLU_3252178_0_0_6"/>
<dbReference type="STRING" id="1085623.GNIT_1574"/>
<gene>
    <name evidence="1" type="ordered locus">GNIT_1574</name>
</gene>
<protein>
    <submittedName>
        <fullName evidence="1">Uncharacterized protein</fullName>
    </submittedName>
</protein>
<dbReference type="AlphaFoldDB" id="G4QGQ5"/>
<evidence type="ECO:0000313" key="1">
    <source>
        <dbReference type="EMBL" id="AEP29692.1"/>
    </source>
</evidence>